<evidence type="ECO:0000313" key="3">
    <source>
        <dbReference type="Proteomes" id="UP000308197"/>
    </source>
</evidence>
<dbReference type="InParanoid" id="A0A5C3PUS6"/>
<feature type="region of interest" description="Disordered" evidence="1">
    <location>
        <begin position="1"/>
        <end position="39"/>
    </location>
</feature>
<proteinExistence type="predicted"/>
<dbReference type="EMBL" id="ML210979">
    <property type="protein sequence ID" value="TFK93584.1"/>
    <property type="molecule type" value="Genomic_DNA"/>
</dbReference>
<gene>
    <name evidence="2" type="ORF">K466DRAFT_91513</name>
</gene>
<keyword evidence="3" id="KW-1185">Reference proteome</keyword>
<organism evidence="2 3">
    <name type="scientific">Polyporus arcularius HHB13444</name>
    <dbReference type="NCBI Taxonomy" id="1314778"/>
    <lineage>
        <taxon>Eukaryota</taxon>
        <taxon>Fungi</taxon>
        <taxon>Dikarya</taxon>
        <taxon>Basidiomycota</taxon>
        <taxon>Agaricomycotina</taxon>
        <taxon>Agaricomycetes</taxon>
        <taxon>Polyporales</taxon>
        <taxon>Polyporaceae</taxon>
        <taxon>Polyporus</taxon>
    </lineage>
</organism>
<evidence type="ECO:0000256" key="1">
    <source>
        <dbReference type="SAM" id="MobiDB-lite"/>
    </source>
</evidence>
<evidence type="ECO:0000313" key="2">
    <source>
        <dbReference type="EMBL" id="TFK93584.1"/>
    </source>
</evidence>
<reference evidence="2 3" key="1">
    <citation type="journal article" date="2019" name="Nat. Ecol. Evol.">
        <title>Megaphylogeny resolves global patterns of mushroom evolution.</title>
        <authorList>
            <person name="Varga T."/>
            <person name="Krizsan K."/>
            <person name="Foldi C."/>
            <person name="Dima B."/>
            <person name="Sanchez-Garcia M."/>
            <person name="Sanchez-Ramirez S."/>
            <person name="Szollosi G.J."/>
            <person name="Szarkandi J.G."/>
            <person name="Papp V."/>
            <person name="Albert L."/>
            <person name="Andreopoulos W."/>
            <person name="Angelini C."/>
            <person name="Antonin V."/>
            <person name="Barry K.W."/>
            <person name="Bougher N.L."/>
            <person name="Buchanan P."/>
            <person name="Buyck B."/>
            <person name="Bense V."/>
            <person name="Catcheside P."/>
            <person name="Chovatia M."/>
            <person name="Cooper J."/>
            <person name="Damon W."/>
            <person name="Desjardin D."/>
            <person name="Finy P."/>
            <person name="Geml J."/>
            <person name="Haridas S."/>
            <person name="Hughes K."/>
            <person name="Justo A."/>
            <person name="Karasinski D."/>
            <person name="Kautmanova I."/>
            <person name="Kiss B."/>
            <person name="Kocsube S."/>
            <person name="Kotiranta H."/>
            <person name="LaButti K.M."/>
            <person name="Lechner B.E."/>
            <person name="Liimatainen K."/>
            <person name="Lipzen A."/>
            <person name="Lukacs Z."/>
            <person name="Mihaltcheva S."/>
            <person name="Morgado L.N."/>
            <person name="Niskanen T."/>
            <person name="Noordeloos M.E."/>
            <person name="Ohm R.A."/>
            <person name="Ortiz-Santana B."/>
            <person name="Ovrebo C."/>
            <person name="Racz N."/>
            <person name="Riley R."/>
            <person name="Savchenko A."/>
            <person name="Shiryaev A."/>
            <person name="Soop K."/>
            <person name="Spirin V."/>
            <person name="Szebenyi C."/>
            <person name="Tomsovsky M."/>
            <person name="Tulloss R.E."/>
            <person name="Uehling J."/>
            <person name="Grigoriev I.V."/>
            <person name="Vagvolgyi C."/>
            <person name="Papp T."/>
            <person name="Martin F.M."/>
            <person name="Miettinen O."/>
            <person name="Hibbett D.S."/>
            <person name="Nagy L.G."/>
        </authorList>
    </citation>
    <scope>NUCLEOTIDE SEQUENCE [LARGE SCALE GENOMIC DNA]</scope>
    <source>
        <strain evidence="2 3">HHB13444</strain>
    </source>
</reference>
<sequence>MRTISNPTSAEPALKASSARPSCNRPVAMPSPRRSRVSQDRTACSQTWFCRTRGPLQLDSTTDTILDMMHVAQYRAYQALRCLHLVFSHVKIATHMRIACCTPPACSSAPLPIANGEDDEDVPVVCAHQTVCVLPDDLGCFKLAFMTSSVLAATFCTMLNIVFGWPFIRALTPSTLSDEAWRHLSATATPSLLLCLLSCADTTFTFAYEVLWQDIRPGQSDIVAEEQRRASFKYLASTSVPTTSALILPEQL</sequence>
<dbReference type="Proteomes" id="UP000308197">
    <property type="component" value="Unassembled WGS sequence"/>
</dbReference>
<accession>A0A5C3PUS6</accession>
<name>A0A5C3PUS6_9APHY</name>
<dbReference type="AlphaFoldDB" id="A0A5C3PUS6"/>
<protein>
    <submittedName>
        <fullName evidence="2">Uncharacterized protein</fullName>
    </submittedName>
</protein>